<dbReference type="Pfam" id="PF06891">
    <property type="entry name" value="P2_Phage_GpR"/>
    <property type="match status" value="1"/>
</dbReference>
<evidence type="ECO:0000313" key="2">
    <source>
        <dbReference type="Proteomes" id="UP000494218"/>
    </source>
</evidence>
<evidence type="ECO:0000313" key="1">
    <source>
        <dbReference type="EMBL" id="VWB29114.1"/>
    </source>
</evidence>
<dbReference type="EMBL" id="CABVPW010000004">
    <property type="protein sequence ID" value="VWB29114.1"/>
    <property type="molecule type" value="Genomic_DNA"/>
</dbReference>
<name>A0A6P2IDW7_BURL3</name>
<dbReference type="AlphaFoldDB" id="A0A6P2IDW7"/>
<protein>
    <submittedName>
        <fullName evidence="1">Phage tail completion protein</fullName>
    </submittedName>
</protein>
<sequence>MFVEGGHIAASPGQTASFEYRYFARLVMLEFGGSTDSVMGAIVEWVQANQPDLFQNRDNEAHGIEFEVDVLNNNAVDLSVRVKLTESVVARVGDDGRRTFTHIDDSVPASTDWDSAAWVAGRDLVSGAWPKK</sequence>
<reference evidence="1 2" key="1">
    <citation type="submission" date="2019-09" db="EMBL/GenBank/DDBJ databases">
        <authorList>
            <person name="Depoorter E."/>
        </authorList>
    </citation>
    <scope>NUCLEOTIDE SEQUENCE [LARGE SCALE GENOMIC DNA]</scope>
    <source>
        <strain evidence="1">LMG 23254</strain>
    </source>
</reference>
<accession>A0A6P2IDW7</accession>
<dbReference type="Proteomes" id="UP000494218">
    <property type="component" value="Unassembled WGS sequence"/>
</dbReference>
<organism evidence="1 2">
    <name type="scientific">Burkholderia lata (strain ATCC 17760 / DSM 23089 / LMG 22485 / NCIMB 9086 / R18194 / 383)</name>
    <dbReference type="NCBI Taxonomy" id="482957"/>
    <lineage>
        <taxon>Bacteria</taxon>
        <taxon>Pseudomonadati</taxon>
        <taxon>Pseudomonadota</taxon>
        <taxon>Betaproteobacteria</taxon>
        <taxon>Burkholderiales</taxon>
        <taxon>Burkholderiaceae</taxon>
        <taxon>Burkholderia</taxon>
        <taxon>Burkholderia cepacia complex</taxon>
    </lineage>
</organism>
<gene>
    <name evidence="1" type="ORF">BLA23254_01243</name>
</gene>
<dbReference type="InterPro" id="IPR009678">
    <property type="entry name" value="Phage_tail_completion_R"/>
</dbReference>
<proteinExistence type="predicted"/>